<protein>
    <submittedName>
        <fullName evidence="2">Uncharacterized protein</fullName>
    </submittedName>
</protein>
<keyword evidence="1" id="KW-0472">Membrane</keyword>
<accession>A0ABW2QXH9</accession>
<proteinExistence type="predicted"/>
<sequence>MIIEFLTELGFKKYDLALLIFCPAGAVIGSLAQSILVTINPNTPPKNPTKTYRAPSHLAEARSAWLTLRLMLGAILGLVIALYFVGALQENLTTLAKIVALSILLGYSAPKIWVTQERVLINRVSELVNQELRKHEKIEP</sequence>
<evidence type="ECO:0000313" key="3">
    <source>
        <dbReference type="Proteomes" id="UP001596473"/>
    </source>
</evidence>
<feature type="transmembrane region" description="Helical" evidence="1">
    <location>
        <begin position="16"/>
        <end position="39"/>
    </location>
</feature>
<evidence type="ECO:0000256" key="1">
    <source>
        <dbReference type="SAM" id="Phobius"/>
    </source>
</evidence>
<gene>
    <name evidence="2" type="ORF">ACFQNF_10065</name>
</gene>
<dbReference type="RefSeq" id="WP_380187864.1">
    <property type="nucleotide sequence ID" value="NZ_JBHTBQ010000015.1"/>
</dbReference>
<evidence type="ECO:0000313" key="2">
    <source>
        <dbReference type="EMBL" id="MFC7420229.1"/>
    </source>
</evidence>
<name>A0ABW2QXH9_9NEIS</name>
<feature type="transmembrane region" description="Helical" evidence="1">
    <location>
        <begin position="66"/>
        <end position="88"/>
    </location>
</feature>
<organism evidence="2 3">
    <name type="scientific">Iodobacter arcticus</name>
    <dbReference type="NCBI Taxonomy" id="590593"/>
    <lineage>
        <taxon>Bacteria</taxon>
        <taxon>Pseudomonadati</taxon>
        <taxon>Pseudomonadota</taxon>
        <taxon>Betaproteobacteria</taxon>
        <taxon>Neisseriales</taxon>
        <taxon>Chitinibacteraceae</taxon>
        <taxon>Iodobacter</taxon>
    </lineage>
</organism>
<dbReference type="Proteomes" id="UP001596473">
    <property type="component" value="Unassembled WGS sequence"/>
</dbReference>
<keyword evidence="1" id="KW-0812">Transmembrane</keyword>
<comment type="caution">
    <text evidence="2">The sequence shown here is derived from an EMBL/GenBank/DDBJ whole genome shotgun (WGS) entry which is preliminary data.</text>
</comment>
<keyword evidence="3" id="KW-1185">Reference proteome</keyword>
<dbReference type="EMBL" id="JBHTBQ010000015">
    <property type="protein sequence ID" value="MFC7420229.1"/>
    <property type="molecule type" value="Genomic_DNA"/>
</dbReference>
<reference evidence="3" key="1">
    <citation type="journal article" date="2019" name="Int. J. Syst. Evol. Microbiol.">
        <title>The Global Catalogue of Microorganisms (GCM) 10K type strain sequencing project: providing services to taxonomists for standard genome sequencing and annotation.</title>
        <authorList>
            <consortium name="The Broad Institute Genomics Platform"/>
            <consortium name="The Broad Institute Genome Sequencing Center for Infectious Disease"/>
            <person name="Wu L."/>
            <person name="Ma J."/>
        </authorList>
    </citation>
    <scope>NUCLEOTIDE SEQUENCE [LARGE SCALE GENOMIC DNA]</scope>
    <source>
        <strain evidence="3">CCUG 62945</strain>
    </source>
</reference>
<keyword evidence="1" id="KW-1133">Transmembrane helix</keyword>